<keyword evidence="2" id="KW-1185">Reference proteome</keyword>
<dbReference type="InterPro" id="IPR036514">
    <property type="entry name" value="SGNH_hydro_sf"/>
</dbReference>
<protein>
    <submittedName>
        <fullName evidence="1">Uncharacterized protein</fullName>
    </submittedName>
</protein>
<dbReference type="InterPro" id="IPR001087">
    <property type="entry name" value="GDSL"/>
</dbReference>
<gene>
    <name evidence="1" type="ORF">HMPREF9333_01765</name>
</gene>
<name>G5GJM5_9FIRM</name>
<dbReference type="PANTHER" id="PTHR30383">
    <property type="entry name" value="THIOESTERASE 1/PROTEASE 1/LYSOPHOSPHOLIPASE L1"/>
    <property type="match status" value="1"/>
</dbReference>
<dbReference type="Gene3D" id="3.40.50.1110">
    <property type="entry name" value="SGNH hydrolase"/>
    <property type="match status" value="1"/>
</dbReference>
<dbReference type="STRING" id="679200.HMPREF9333_01765"/>
<dbReference type="GO" id="GO:0004622">
    <property type="term" value="F:phosphatidylcholine lysophospholipase activity"/>
    <property type="evidence" value="ECO:0007669"/>
    <property type="project" value="TreeGrafter"/>
</dbReference>
<evidence type="ECO:0000313" key="1">
    <source>
        <dbReference type="EMBL" id="EHI55046.1"/>
    </source>
</evidence>
<dbReference type="PANTHER" id="PTHR30383:SF5">
    <property type="entry name" value="SGNH HYDROLASE-TYPE ESTERASE DOMAIN-CONTAINING PROTEIN"/>
    <property type="match status" value="1"/>
</dbReference>
<comment type="caution">
    <text evidence="1">The sequence shown here is derived from an EMBL/GenBank/DDBJ whole genome shotgun (WGS) entry which is preliminary data.</text>
</comment>
<proteinExistence type="predicted"/>
<reference evidence="1 2" key="1">
    <citation type="submission" date="2011-08" db="EMBL/GenBank/DDBJ databases">
        <title>The Genome Sequence of Johnsonella ignava ATCC 51276.</title>
        <authorList>
            <consortium name="The Broad Institute Genome Sequencing Platform"/>
            <person name="Earl A."/>
            <person name="Ward D."/>
            <person name="Feldgarden M."/>
            <person name="Gevers D."/>
            <person name="Izard J."/>
            <person name="Blanton J.M."/>
            <person name="Baranova O.V."/>
            <person name="Dewhirst F.E."/>
            <person name="Young S.K."/>
            <person name="Zeng Q."/>
            <person name="Gargeya S."/>
            <person name="Fitzgerald M."/>
            <person name="Haas B."/>
            <person name="Abouelleil A."/>
            <person name="Alvarado L."/>
            <person name="Arachchi H.M."/>
            <person name="Berlin A."/>
            <person name="Brown A."/>
            <person name="Chapman S.B."/>
            <person name="Chen Z."/>
            <person name="Dunbar C."/>
            <person name="Freedman E."/>
            <person name="Gearin G."/>
            <person name="Gellesch M."/>
            <person name="Goldberg J."/>
            <person name="Griggs A."/>
            <person name="Gujja S."/>
            <person name="Heiman D."/>
            <person name="Howarth C."/>
            <person name="Larson L."/>
            <person name="Lui A."/>
            <person name="MacDonald P.J.P."/>
            <person name="Montmayeur A."/>
            <person name="Murphy C."/>
            <person name="Neiman D."/>
            <person name="Pearson M."/>
            <person name="Priest M."/>
            <person name="Roberts A."/>
            <person name="Saif S."/>
            <person name="Shea T."/>
            <person name="Shenoy N."/>
            <person name="Sisk P."/>
            <person name="Stolte C."/>
            <person name="Sykes S."/>
            <person name="Wortman J."/>
            <person name="Nusbaum C."/>
            <person name="Birren B."/>
        </authorList>
    </citation>
    <scope>NUCLEOTIDE SEQUENCE [LARGE SCALE GENOMIC DNA]</scope>
    <source>
        <strain evidence="1 2">ATCC 51276</strain>
    </source>
</reference>
<dbReference type="Pfam" id="PF00657">
    <property type="entry name" value="Lipase_GDSL"/>
    <property type="match status" value="1"/>
</dbReference>
<evidence type="ECO:0000313" key="2">
    <source>
        <dbReference type="Proteomes" id="UP000003011"/>
    </source>
</evidence>
<dbReference type="InterPro" id="IPR051532">
    <property type="entry name" value="Ester_Hydrolysis_Enzymes"/>
</dbReference>
<dbReference type="OrthoDB" id="9777593at2"/>
<dbReference type="EMBL" id="ACZL01000030">
    <property type="protein sequence ID" value="EHI55046.1"/>
    <property type="molecule type" value="Genomic_DNA"/>
</dbReference>
<sequence>MKIICLGDSLTFGNVGYSYIHFLDKKSNHQYVNKGKNGDTVSGMYSRLKKLINKSKYNSEIYILGIGTNDILLPYLRTVSLLWFLQMSLRCKLMKCIEDDEIFCQKYSRVLELFYRNNKQVIIFGMPFINLKDFPDGRLKKRNKLIKELAYKYHYPFIDIYKLQKENIGEKSCAYTWKYRLLIRFMDAILMTLFPFTKDYFAKIRGLSTTVDGVHFNSKSAKVLALEIEKYIIAK</sequence>
<dbReference type="Proteomes" id="UP000003011">
    <property type="component" value="Unassembled WGS sequence"/>
</dbReference>
<dbReference type="PATRIC" id="fig|679200.3.peg.1865"/>
<organism evidence="1 2">
    <name type="scientific">Johnsonella ignava ATCC 51276</name>
    <dbReference type="NCBI Taxonomy" id="679200"/>
    <lineage>
        <taxon>Bacteria</taxon>
        <taxon>Bacillati</taxon>
        <taxon>Bacillota</taxon>
        <taxon>Clostridia</taxon>
        <taxon>Lachnospirales</taxon>
        <taxon>Lachnospiraceae</taxon>
        <taxon>Johnsonella</taxon>
    </lineage>
</organism>
<dbReference type="eggNOG" id="COG2755">
    <property type="taxonomic scope" value="Bacteria"/>
</dbReference>
<accession>G5GJM5</accession>
<dbReference type="AlphaFoldDB" id="G5GJM5"/>
<dbReference type="HOGENOM" id="CLU_083245_0_0_9"/>
<dbReference type="SUPFAM" id="SSF52266">
    <property type="entry name" value="SGNH hydrolase"/>
    <property type="match status" value="1"/>
</dbReference>